<organism evidence="1 2">
    <name type="scientific">Steinernema glaseri</name>
    <dbReference type="NCBI Taxonomy" id="37863"/>
    <lineage>
        <taxon>Eukaryota</taxon>
        <taxon>Metazoa</taxon>
        <taxon>Ecdysozoa</taxon>
        <taxon>Nematoda</taxon>
        <taxon>Chromadorea</taxon>
        <taxon>Rhabditida</taxon>
        <taxon>Tylenchina</taxon>
        <taxon>Panagrolaimomorpha</taxon>
        <taxon>Strongyloidoidea</taxon>
        <taxon>Steinernematidae</taxon>
        <taxon>Steinernema</taxon>
    </lineage>
</organism>
<accession>A0A1I7YLI3</accession>
<evidence type="ECO:0000313" key="1">
    <source>
        <dbReference type="Proteomes" id="UP000095287"/>
    </source>
</evidence>
<keyword evidence="1" id="KW-1185">Reference proteome</keyword>
<proteinExistence type="predicted"/>
<name>A0A1I7YLI3_9BILA</name>
<dbReference type="WBParaSite" id="L893_g17525.t1">
    <property type="protein sequence ID" value="L893_g17525.t1"/>
    <property type="gene ID" value="L893_g17525"/>
</dbReference>
<evidence type="ECO:0000313" key="2">
    <source>
        <dbReference type="WBParaSite" id="L893_g17525.t1"/>
    </source>
</evidence>
<sequence length="77" mass="8888">MSVSSVYRVYVWLSVSETAMAVWHSAVCRKGLKRGLMSIWRSSLDGRHSLISVQWDGLLFIYFFLSRALPSFLFLDL</sequence>
<dbReference type="AlphaFoldDB" id="A0A1I7YLI3"/>
<protein>
    <submittedName>
        <fullName evidence="2">Secreted protein</fullName>
    </submittedName>
</protein>
<dbReference type="Proteomes" id="UP000095287">
    <property type="component" value="Unplaced"/>
</dbReference>
<reference evidence="2" key="1">
    <citation type="submission" date="2016-11" db="UniProtKB">
        <authorList>
            <consortium name="WormBaseParasite"/>
        </authorList>
    </citation>
    <scope>IDENTIFICATION</scope>
</reference>